<dbReference type="PANTHER" id="PTHR42783:SF3">
    <property type="entry name" value="GLUTAMATE SYNTHASE [NADPH] SMALL CHAIN-RELATED"/>
    <property type="match status" value="1"/>
</dbReference>
<dbReference type="PRINTS" id="PR00419">
    <property type="entry name" value="ADXRDTASE"/>
</dbReference>
<keyword evidence="3" id="KW-0560">Oxidoreductase</keyword>
<dbReference type="SUPFAM" id="SSF51971">
    <property type="entry name" value="Nucleotide-binding domain"/>
    <property type="match status" value="2"/>
</dbReference>
<dbReference type="Proteomes" id="UP000559117">
    <property type="component" value="Unassembled WGS sequence"/>
</dbReference>
<dbReference type="Pfam" id="PF14691">
    <property type="entry name" value="Fer4_20"/>
    <property type="match status" value="1"/>
</dbReference>
<feature type="domain" description="FAD/NAD(P)-binding" evidence="1">
    <location>
        <begin position="127"/>
        <end position="428"/>
    </location>
</feature>
<evidence type="ECO:0000259" key="1">
    <source>
        <dbReference type="Pfam" id="PF07992"/>
    </source>
</evidence>
<evidence type="ECO:0000313" key="3">
    <source>
        <dbReference type="EMBL" id="MBB5336209.1"/>
    </source>
</evidence>
<evidence type="ECO:0000259" key="2">
    <source>
        <dbReference type="Pfam" id="PF14691"/>
    </source>
</evidence>
<accession>A0A840UGS2</accession>
<proteinExistence type="predicted"/>
<gene>
    <name evidence="3" type="ORF">HNR32_001357</name>
</gene>
<dbReference type="GO" id="GO:0051536">
    <property type="term" value="F:iron-sulfur cluster binding"/>
    <property type="evidence" value="ECO:0007669"/>
    <property type="project" value="InterPro"/>
</dbReference>
<dbReference type="InterPro" id="IPR036188">
    <property type="entry name" value="FAD/NAD-bd_sf"/>
</dbReference>
<dbReference type="InterPro" id="IPR023753">
    <property type="entry name" value="FAD/NAD-binding_dom"/>
</dbReference>
<dbReference type="InterPro" id="IPR009051">
    <property type="entry name" value="Helical_ferredxn"/>
</dbReference>
<dbReference type="Gene3D" id="1.10.1060.10">
    <property type="entry name" value="Alpha-helical ferredoxin"/>
    <property type="match status" value="1"/>
</dbReference>
<dbReference type="GO" id="GO:0004355">
    <property type="term" value="F:glutamate synthase (NADPH) activity"/>
    <property type="evidence" value="ECO:0007669"/>
    <property type="project" value="UniProtKB-EC"/>
</dbReference>
<dbReference type="RefSeq" id="WP_183860946.1">
    <property type="nucleotide sequence ID" value="NZ_JACHFH010000014.1"/>
</dbReference>
<dbReference type="SUPFAM" id="SSF46548">
    <property type="entry name" value="alpha-helical ferredoxin"/>
    <property type="match status" value="1"/>
</dbReference>
<dbReference type="EC" id="1.4.1.14" evidence="3"/>
<sequence length="454" mass="48377">MENLGRFIEYDPTGFTLREAIIEAKRCLNCNKPLCRTGCPIENEIPDFIQAMANGNLGLASTIIAHRSNLPAVCGRVCPHEKQCEGACILNKRGKGIKIGKIERFIADMDGELSLTAAIIKKKEAGKIAVIGSGPAGLTVAGDLAKIGFSVTVFDAQQEAGGVLMYGIPEFRLPKQVVRREVKKIANLGVEFKLNTMIGPSLTIDKLFADGFDAVFIGTGNALAKSLPLPGIKLPGVMQATYFLQMVSLANQGSISSIEVPIHSGDNVVVIGAGNTAIDAARTAVRREAASVTIINRNRAEEMAALPSEVSAACDEGVHIISLRSPMELIGEYFVTGLRCNIVHDPGKDKNLIITEKSTIIPANKVIIAIGQRPASRIIGSTKGIEVDKAGYVKTRPNPYGMTMRSGVFSGGDVVNGPATVVKAMKDAKMVAKGIAEYVEAKKLMEKCGLKMID</sequence>
<dbReference type="GO" id="GO:0016040">
    <property type="term" value="F:glutamate synthase (NADH) activity"/>
    <property type="evidence" value="ECO:0007669"/>
    <property type="project" value="UniProtKB-EC"/>
</dbReference>
<name>A0A840UGS2_9FIRM</name>
<evidence type="ECO:0000313" key="4">
    <source>
        <dbReference type="Proteomes" id="UP000559117"/>
    </source>
</evidence>
<dbReference type="EMBL" id="JACHFH010000014">
    <property type="protein sequence ID" value="MBB5336209.1"/>
    <property type="molecule type" value="Genomic_DNA"/>
</dbReference>
<feature type="domain" description="Dihydroprymidine dehydrogenase" evidence="2">
    <location>
        <begin position="13"/>
        <end position="110"/>
    </location>
</feature>
<dbReference type="Gene3D" id="3.50.50.60">
    <property type="entry name" value="FAD/NAD(P)-binding domain"/>
    <property type="match status" value="2"/>
</dbReference>
<organism evidence="3 4">
    <name type="scientific">Pectinatus brassicae</name>
    <dbReference type="NCBI Taxonomy" id="862415"/>
    <lineage>
        <taxon>Bacteria</taxon>
        <taxon>Bacillati</taxon>
        <taxon>Bacillota</taxon>
        <taxon>Negativicutes</taxon>
        <taxon>Selenomonadales</taxon>
        <taxon>Selenomonadaceae</taxon>
        <taxon>Pectinatus</taxon>
    </lineage>
</organism>
<comment type="caution">
    <text evidence="3">The sequence shown here is derived from an EMBL/GenBank/DDBJ whole genome shotgun (WGS) entry which is preliminary data.</text>
</comment>
<dbReference type="PANTHER" id="PTHR42783">
    <property type="entry name" value="GLUTAMATE SYNTHASE [NADPH] SMALL CHAIN"/>
    <property type="match status" value="1"/>
</dbReference>
<protein>
    <submittedName>
        <fullName evidence="3">Glutamate synthase (NADPH/NADH) small chain</fullName>
        <ecNumber evidence="3">1.4.1.13</ecNumber>
        <ecNumber evidence="3">1.4.1.14</ecNumber>
    </submittedName>
</protein>
<reference evidence="3 4" key="1">
    <citation type="submission" date="2020-08" db="EMBL/GenBank/DDBJ databases">
        <title>Genomic Encyclopedia of Type Strains, Phase IV (KMG-IV): sequencing the most valuable type-strain genomes for metagenomic binning, comparative biology and taxonomic classification.</title>
        <authorList>
            <person name="Goeker M."/>
        </authorList>
    </citation>
    <scope>NUCLEOTIDE SEQUENCE [LARGE SCALE GENOMIC DNA]</scope>
    <source>
        <strain evidence="3 4">DSM 24661</strain>
    </source>
</reference>
<dbReference type="AlphaFoldDB" id="A0A840UGS2"/>
<dbReference type="InterPro" id="IPR028261">
    <property type="entry name" value="DPD_II"/>
</dbReference>
<dbReference type="Pfam" id="PF07992">
    <property type="entry name" value="Pyr_redox_2"/>
    <property type="match status" value="1"/>
</dbReference>
<dbReference type="EC" id="1.4.1.13" evidence="3"/>
<keyword evidence="4" id="KW-1185">Reference proteome</keyword>